<evidence type="ECO:0000256" key="9">
    <source>
        <dbReference type="ARBA" id="ARBA00023012"/>
    </source>
</evidence>
<feature type="domain" description="Histidine kinase" evidence="13">
    <location>
        <begin position="336"/>
        <end position="558"/>
    </location>
</feature>
<organism evidence="15 16">
    <name type="scientific">Aliishimia ponticola</name>
    <dbReference type="NCBI Taxonomy" id="2499833"/>
    <lineage>
        <taxon>Bacteria</taxon>
        <taxon>Pseudomonadati</taxon>
        <taxon>Pseudomonadota</taxon>
        <taxon>Alphaproteobacteria</taxon>
        <taxon>Rhodobacterales</taxon>
        <taxon>Paracoccaceae</taxon>
        <taxon>Aliishimia</taxon>
    </lineage>
</organism>
<dbReference type="InterPro" id="IPR005467">
    <property type="entry name" value="His_kinase_dom"/>
</dbReference>
<comment type="subcellular location">
    <subcellularLocation>
        <location evidence="2">Membrane</location>
    </subcellularLocation>
</comment>
<keyword evidence="10 12" id="KW-0472">Membrane</keyword>
<evidence type="ECO:0000256" key="8">
    <source>
        <dbReference type="ARBA" id="ARBA00022989"/>
    </source>
</evidence>
<dbReference type="InterPro" id="IPR025908">
    <property type="entry name" value="Sensor_TM1"/>
</dbReference>
<dbReference type="Proteomes" id="UP000306602">
    <property type="component" value="Unassembled WGS sequence"/>
</dbReference>
<dbReference type="Gene3D" id="1.10.287.130">
    <property type="match status" value="1"/>
</dbReference>
<dbReference type="SMART" id="SM00388">
    <property type="entry name" value="HisKA"/>
    <property type="match status" value="1"/>
</dbReference>
<dbReference type="InterPro" id="IPR036097">
    <property type="entry name" value="HisK_dim/P_sf"/>
</dbReference>
<feature type="transmembrane region" description="Helical" evidence="12">
    <location>
        <begin position="248"/>
        <end position="271"/>
    </location>
</feature>
<keyword evidence="9" id="KW-0902">Two-component regulatory system</keyword>
<dbReference type="InterPro" id="IPR003594">
    <property type="entry name" value="HATPase_dom"/>
</dbReference>
<evidence type="ECO:0000259" key="13">
    <source>
        <dbReference type="PROSITE" id="PS50109"/>
    </source>
</evidence>
<dbReference type="InterPro" id="IPR004358">
    <property type="entry name" value="Sig_transdc_His_kin-like_C"/>
</dbReference>
<dbReference type="GO" id="GO:0000155">
    <property type="term" value="F:phosphorelay sensor kinase activity"/>
    <property type="evidence" value="ECO:0007669"/>
    <property type="project" value="InterPro"/>
</dbReference>
<dbReference type="Gene3D" id="6.10.340.10">
    <property type="match status" value="1"/>
</dbReference>
<keyword evidence="6 12" id="KW-0812">Transmembrane</keyword>
<dbReference type="PROSITE" id="PS50885">
    <property type="entry name" value="HAMP"/>
    <property type="match status" value="1"/>
</dbReference>
<dbReference type="PROSITE" id="PS50109">
    <property type="entry name" value="HIS_KIN"/>
    <property type="match status" value="1"/>
</dbReference>
<dbReference type="SUPFAM" id="SSF55874">
    <property type="entry name" value="ATPase domain of HSP90 chaperone/DNA topoisomerase II/histidine kinase"/>
    <property type="match status" value="1"/>
</dbReference>
<keyword evidence="4" id="KW-0597">Phosphoprotein</keyword>
<dbReference type="OrthoDB" id="9805942at2"/>
<dbReference type="SMART" id="SM00387">
    <property type="entry name" value="HATPase_c"/>
    <property type="match status" value="1"/>
</dbReference>
<comment type="catalytic activity">
    <reaction evidence="1">
        <text>ATP + protein L-histidine = ADP + protein N-phospho-L-histidine.</text>
        <dbReference type="EC" id="2.7.13.3"/>
    </reaction>
</comment>
<dbReference type="InterPro" id="IPR003661">
    <property type="entry name" value="HisK_dim/P_dom"/>
</dbReference>
<proteinExistence type="predicted"/>
<evidence type="ECO:0000256" key="10">
    <source>
        <dbReference type="ARBA" id="ARBA00023136"/>
    </source>
</evidence>
<evidence type="ECO:0000259" key="14">
    <source>
        <dbReference type="PROSITE" id="PS50885"/>
    </source>
</evidence>
<dbReference type="PANTHER" id="PTHR45436">
    <property type="entry name" value="SENSOR HISTIDINE KINASE YKOH"/>
    <property type="match status" value="1"/>
</dbReference>
<dbReference type="AlphaFoldDB" id="A0A4S4N8I0"/>
<dbReference type="Gene3D" id="3.30.565.10">
    <property type="entry name" value="Histidine kinase-like ATPase, C-terminal domain"/>
    <property type="match status" value="1"/>
</dbReference>
<gene>
    <name evidence="15" type="ORF">E4Z66_14485</name>
</gene>
<evidence type="ECO:0000256" key="7">
    <source>
        <dbReference type="ARBA" id="ARBA00022777"/>
    </source>
</evidence>
<name>A0A4S4N8I0_9RHOB</name>
<evidence type="ECO:0000256" key="6">
    <source>
        <dbReference type="ARBA" id="ARBA00022692"/>
    </source>
</evidence>
<dbReference type="GO" id="GO:0005886">
    <property type="term" value="C:plasma membrane"/>
    <property type="evidence" value="ECO:0007669"/>
    <property type="project" value="TreeGrafter"/>
</dbReference>
<keyword evidence="8 12" id="KW-1133">Transmembrane helix</keyword>
<dbReference type="InterPro" id="IPR003660">
    <property type="entry name" value="HAMP_dom"/>
</dbReference>
<sequence length="558" mass="60487">MREGDVILGDDWVAPKSSAPTEMHDQRRRRGILALRSSPLARKIITFNLIALAVLVAGILYSNTAQDSLAAQRASAIVTEVELIAGVIEVQLPESGPVNLASGAPVNVAETLSRLELRSSAEAFVFDTNGTLIAKAKGAPRPQSEDARGDFADRTFLTDGLSRVWEVMAAPFTSAPAPQAPIEERMRALVKRSTETGRGFNIQTRSETGTLFSAGTLIEQNGVPVGMVALTSAAGEIDRLARAERERVLQMFVIATLVSIGLSLVLASTIANPIADLSAAAELGRDRNSRSVNPGRVRIPDLTARPDEIGRLSGALRNMVAALYSRIEGNEQFAADVSHEIKNPLASLRSAVGTLRMVKRDDQREKLLDVIDHDVRRLDRLVSDISNASRLDSELVKEEQEPFDLLKMIGNLGQYLGEDARSKGVEFILDLPSGPIEVHGLEARLAQVFVNLITNAISFCEDGDAIRVWARKRQNRVLVVVEDTGPGIPEQALGKIFKRFYSQRPEEHFGNNSGLGLAISKQIVEAHGGVIWAENIRPTDADITSEPLGARFVVGLPV</sequence>
<keyword evidence="7" id="KW-0418">Kinase</keyword>
<feature type="domain" description="HAMP" evidence="14">
    <location>
        <begin position="297"/>
        <end position="328"/>
    </location>
</feature>
<dbReference type="EC" id="2.7.13.3" evidence="3"/>
<dbReference type="PRINTS" id="PR00344">
    <property type="entry name" value="BCTRLSENSOR"/>
</dbReference>
<dbReference type="Pfam" id="PF13755">
    <property type="entry name" value="Sensor_TM1"/>
    <property type="match status" value="1"/>
</dbReference>
<dbReference type="Pfam" id="PF00512">
    <property type="entry name" value="HisKA"/>
    <property type="match status" value="1"/>
</dbReference>
<dbReference type="RefSeq" id="WP_136464170.1">
    <property type="nucleotide sequence ID" value="NZ_SRKY01000004.1"/>
</dbReference>
<feature type="region of interest" description="Disordered" evidence="11">
    <location>
        <begin position="1"/>
        <end position="25"/>
    </location>
</feature>
<dbReference type="SUPFAM" id="SSF47384">
    <property type="entry name" value="Homodimeric domain of signal transducing histidine kinase"/>
    <property type="match status" value="1"/>
</dbReference>
<evidence type="ECO:0000313" key="16">
    <source>
        <dbReference type="Proteomes" id="UP000306602"/>
    </source>
</evidence>
<comment type="caution">
    <text evidence="15">The sequence shown here is derived from an EMBL/GenBank/DDBJ whole genome shotgun (WGS) entry which is preliminary data.</text>
</comment>
<evidence type="ECO:0000256" key="1">
    <source>
        <dbReference type="ARBA" id="ARBA00000085"/>
    </source>
</evidence>
<feature type="transmembrane region" description="Helical" evidence="12">
    <location>
        <begin position="44"/>
        <end position="63"/>
    </location>
</feature>
<reference evidence="15 16" key="1">
    <citation type="submission" date="2019-04" db="EMBL/GenBank/DDBJ databases">
        <title>Shimia ponticola sp. nov., isolated from seawater.</title>
        <authorList>
            <person name="Kim Y.-O."/>
            <person name="Yoon J.-H."/>
        </authorList>
    </citation>
    <scope>NUCLEOTIDE SEQUENCE [LARGE SCALE GENOMIC DNA]</scope>
    <source>
        <strain evidence="15 16">MYP11</strain>
    </source>
</reference>
<keyword evidence="5" id="KW-0808">Transferase</keyword>
<dbReference type="CDD" id="cd00082">
    <property type="entry name" value="HisKA"/>
    <property type="match status" value="1"/>
</dbReference>
<evidence type="ECO:0000256" key="11">
    <source>
        <dbReference type="SAM" id="MobiDB-lite"/>
    </source>
</evidence>
<evidence type="ECO:0000256" key="2">
    <source>
        <dbReference type="ARBA" id="ARBA00004370"/>
    </source>
</evidence>
<evidence type="ECO:0000256" key="5">
    <source>
        <dbReference type="ARBA" id="ARBA00022679"/>
    </source>
</evidence>
<evidence type="ECO:0000256" key="3">
    <source>
        <dbReference type="ARBA" id="ARBA00012438"/>
    </source>
</evidence>
<dbReference type="InterPro" id="IPR050428">
    <property type="entry name" value="TCS_sensor_his_kinase"/>
</dbReference>
<dbReference type="EMBL" id="SRKY01000004">
    <property type="protein sequence ID" value="THH35439.1"/>
    <property type="molecule type" value="Genomic_DNA"/>
</dbReference>
<protein>
    <recommendedName>
        <fullName evidence="3">histidine kinase</fullName>
        <ecNumber evidence="3">2.7.13.3</ecNumber>
    </recommendedName>
</protein>
<dbReference type="Pfam" id="PF02518">
    <property type="entry name" value="HATPase_c"/>
    <property type="match status" value="1"/>
</dbReference>
<evidence type="ECO:0000313" key="15">
    <source>
        <dbReference type="EMBL" id="THH35439.1"/>
    </source>
</evidence>
<accession>A0A4S4N8I0</accession>
<dbReference type="PANTHER" id="PTHR45436:SF5">
    <property type="entry name" value="SENSOR HISTIDINE KINASE TRCS"/>
    <property type="match status" value="1"/>
</dbReference>
<evidence type="ECO:0000256" key="4">
    <source>
        <dbReference type="ARBA" id="ARBA00022553"/>
    </source>
</evidence>
<evidence type="ECO:0000256" key="12">
    <source>
        <dbReference type="SAM" id="Phobius"/>
    </source>
</evidence>
<dbReference type="InterPro" id="IPR036890">
    <property type="entry name" value="HATPase_C_sf"/>
</dbReference>
<keyword evidence="16" id="KW-1185">Reference proteome</keyword>